<feature type="coiled-coil region" evidence="3">
    <location>
        <begin position="459"/>
        <end position="592"/>
    </location>
</feature>
<proteinExistence type="predicted"/>
<evidence type="ECO:0000256" key="2">
    <source>
        <dbReference type="ARBA" id="ARBA00023054"/>
    </source>
</evidence>
<gene>
    <name evidence="6" type="ORF">LCOR_10727.1</name>
</gene>
<dbReference type="SMART" id="SM00164">
    <property type="entry name" value="TBC"/>
    <property type="match status" value="1"/>
</dbReference>
<evidence type="ECO:0000313" key="6">
    <source>
        <dbReference type="EMBL" id="CDH59926.1"/>
    </source>
</evidence>
<keyword evidence="7" id="KW-1185">Reference proteome</keyword>
<comment type="caution">
    <text evidence="6">The sequence shown here is derived from an EMBL/GenBank/DDBJ whole genome shotgun (WGS) entry which is preliminary data.</text>
</comment>
<dbReference type="AlphaFoldDB" id="A0A068SF82"/>
<keyword evidence="1" id="KW-0343">GTPase activation</keyword>
<evidence type="ECO:0000256" key="1">
    <source>
        <dbReference type="ARBA" id="ARBA00022468"/>
    </source>
</evidence>
<dbReference type="SUPFAM" id="SSF47923">
    <property type="entry name" value="Ypt/Rab-GAP domain of gyp1p"/>
    <property type="match status" value="2"/>
</dbReference>
<dbReference type="PANTHER" id="PTHR47219">
    <property type="entry name" value="RAB GTPASE-ACTIVATING PROTEIN 1-LIKE"/>
    <property type="match status" value="1"/>
</dbReference>
<dbReference type="EMBL" id="CBTN010000078">
    <property type="protein sequence ID" value="CDH59926.1"/>
    <property type="molecule type" value="Genomic_DNA"/>
</dbReference>
<dbReference type="Pfam" id="PF23436">
    <property type="entry name" value="RabGap-TBC_2"/>
    <property type="match status" value="1"/>
</dbReference>
<dbReference type="STRING" id="1263082.A0A068SF82"/>
<evidence type="ECO:0000313" key="7">
    <source>
        <dbReference type="Proteomes" id="UP000027586"/>
    </source>
</evidence>
<dbReference type="FunFam" id="1.10.10.750:FF:000003">
    <property type="entry name" value="GTPase activating protein (Evi5)"/>
    <property type="match status" value="1"/>
</dbReference>
<dbReference type="InterPro" id="IPR050302">
    <property type="entry name" value="Rab_GAP_TBC_domain"/>
</dbReference>
<evidence type="ECO:0000256" key="3">
    <source>
        <dbReference type="SAM" id="Coils"/>
    </source>
</evidence>
<dbReference type="GO" id="GO:0005096">
    <property type="term" value="F:GTPase activator activity"/>
    <property type="evidence" value="ECO:0007669"/>
    <property type="project" value="UniProtKB-KW"/>
</dbReference>
<dbReference type="VEuPathDB" id="FungiDB:LCOR_10727.1"/>
<evidence type="ECO:0000256" key="4">
    <source>
        <dbReference type="SAM" id="MobiDB-lite"/>
    </source>
</evidence>
<dbReference type="Gene3D" id="1.10.472.80">
    <property type="entry name" value="Ypt/Rab-GAP domain of gyp1p, domain 3"/>
    <property type="match status" value="1"/>
</dbReference>
<feature type="compositionally biased region" description="Basic and acidic residues" evidence="4">
    <location>
        <begin position="8"/>
        <end position="22"/>
    </location>
</feature>
<feature type="region of interest" description="Disordered" evidence="4">
    <location>
        <begin position="1"/>
        <end position="46"/>
    </location>
</feature>
<name>A0A068SF82_9FUNG</name>
<evidence type="ECO:0000259" key="5">
    <source>
        <dbReference type="PROSITE" id="PS50086"/>
    </source>
</evidence>
<protein>
    <submittedName>
        <fullName evidence="6">Gtpase-activating protein</fullName>
    </submittedName>
</protein>
<feature type="domain" description="Rab-GAP TBC" evidence="5">
    <location>
        <begin position="194"/>
        <end position="377"/>
    </location>
</feature>
<dbReference type="PROSITE" id="PS50086">
    <property type="entry name" value="TBC_RABGAP"/>
    <property type="match status" value="1"/>
</dbReference>
<feature type="compositionally biased region" description="Acidic residues" evidence="4">
    <location>
        <begin position="74"/>
        <end position="86"/>
    </location>
</feature>
<organism evidence="6 7">
    <name type="scientific">Lichtheimia corymbifera JMRC:FSU:9682</name>
    <dbReference type="NCBI Taxonomy" id="1263082"/>
    <lineage>
        <taxon>Eukaryota</taxon>
        <taxon>Fungi</taxon>
        <taxon>Fungi incertae sedis</taxon>
        <taxon>Mucoromycota</taxon>
        <taxon>Mucoromycotina</taxon>
        <taxon>Mucoromycetes</taxon>
        <taxon>Mucorales</taxon>
        <taxon>Lichtheimiaceae</taxon>
        <taxon>Lichtheimia</taxon>
    </lineage>
</organism>
<dbReference type="FunFam" id="1.10.8.270:FF:000001">
    <property type="entry name" value="TBC1 domain family member 1"/>
    <property type="match status" value="1"/>
</dbReference>
<reference evidence="6" key="1">
    <citation type="submission" date="2013-08" db="EMBL/GenBank/DDBJ databases">
        <title>Gene expansion shapes genome architecture in the human pathogen Lichtheimia corymbifera: an evolutionary genomics analysis in the ancient terrestrial Mucorales (Mucoromycotina).</title>
        <authorList>
            <person name="Schwartze V.U."/>
            <person name="Winter S."/>
            <person name="Shelest E."/>
            <person name="Marcet-Houben M."/>
            <person name="Horn F."/>
            <person name="Wehner S."/>
            <person name="Hoffmann K."/>
            <person name="Riege K."/>
            <person name="Sammeth M."/>
            <person name="Nowrousian M."/>
            <person name="Valiante V."/>
            <person name="Linde J."/>
            <person name="Jacobsen I.D."/>
            <person name="Marz M."/>
            <person name="Brakhage A.A."/>
            <person name="Gabaldon T."/>
            <person name="Bocker S."/>
            <person name="Voigt K."/>
        </authorList>
    </citation>
    <scope>NUCLEOTIDE SEQUENCE [LARGE SCALE GENOMIC DNA]</scope>
    <source>
        <strain evidence="6">FSU 9682</strain>
    </source>
</reference>
<feature type="region of interest" description="Disordered" evidence="4">
    <location>
        <begin position="74"/>
        <end position="101"/>
    </location>
</feature>
<accession>A0A068SF82</accession>
<dbReference type="InterPro" id="IPR000195">
    <property type="entry name" value="Rab-GAP-TBC_dom"/>
</dbReference>
<keyword evidence="2 3" id="KW-0175">Coiled coil</keyword>
<dbReference type="Gene3D" id="1.10.8.270">
    <property type="entry name" value="putative rabgap domain of human tbc1 domain family member 14 like domains"/>
    <property type="match status" value="1"/>
</dbReference>
<dbReference type="InterPro" id="IPR035969">
    <property type="entry name" value="Rab-GAP_TBC_sf"/>
</dbReference>
<dbReference type="OrthoDB" id="295078at2759"/>
<dbReference type="Proteomes" id="UP000027586">
    <property type="component" value="Unassembled WGS sequence"/>
</dbReference>
<dbReference type="PANTHER" id="PTHR47219:SF9">
    <property type="entry name" value="GTPASE ACTIVATING PROTEIN AND CENTROSOME-ASSOCIATED, ISOFORM B"/>
    <property type="match status" value="1"/>
</dbReference>
<feature type="region of interest" description="Disordered" evidence="4">
    <location>
        <begin position="137"/>
        <end position="160"/>
    </location>
</feature>
<dbReference type="GO" id="GO:0031267">
    <property type="term" value="F:small GTPase binding"/>
    <property type="evidence" value="ECO:0007669"/>
    <property type="project" value="TreeGrafter"/>
</dbReference>
<sequence>MNGSSITTEHREEKRHLRERSHTITRHTIPSTGLAEPPNNVEEGDSAKHFADTTDDLATINDQIQGLMVPSEEVLEDEEDYSDDESAVPTTGQASPKSLLSTTSSMVSYVSSASAYDILLSRLGNSQVDPFARPETVDQRTNDEEDDHHSPRVSHEVKEDVKDDEDADWEFWAKVISDFKSVTAKELSSCIRRGIPNSLRGTIWQLLAKSKDGKLEQTYMQLLKQESVYEKAITRDLSRILPHNQYVQSTSGKDSLFNVAKAYSLYDQAVGYCQDILCIIGPLLLNMPEEETFCVLVQIMHRYGLRDYFIPQSNFLSQRLYQFSVLVSENLPHISRYLEFQGIQDNMYAARWFTSLFACKFPFEFVFRVYDLFLSEGQDVLLRVALAVLNQNQATILALEHDNLLRFLKNDLVDISEAAVDNIIHYTAELCIPPRRLERLAKQYQADAARSSSSDANAIESLRRQNKTLSETVRELQRNLNSLNREHDTIAKELIESKMEIARVHDENDALRQQSFDLKRALEALHVEVESRIKTEMSALSTKNAALMDRNVELEEQLASMEKTVIDMKLQFLESENERDSLDRRLNDLKRLMP</sequence>
<dbReference type="Gene3D" id="1.10.10.750">
    <property type="entry name" value="Ypt/Rab-GAP domain of gyp1p, domain 1"/>
    <property type="match status" value="1"/>
</dbReference>